<dbReference type="Proteomes" id="UP000605201">
    <property type="component" value="Unassembled WGS sequence"/>
</dbReference>
<dbReference type="GO" id="GO:0006351">
    <property type="term" value="P:DNA-templated transcription"/>
    <property type="evidence" value="ECO:0007669"/>
    <property type="project" value="InterPro"/>
</dbReference>
<dbReference type="Gene3D" id="1.10.150.20">
    <property type="entry name" value="5' to 3' exonuclease, C-terminal subdomain"/>
    <property type="match status" value="1"/>
</dbReference>
<proteinExistence type="predicted"/>
<gene>
    <name evidence="2" type="ORF">H8D96_09330</name>
</gene>
<protein>
    <recommendedName>
        <fullName evidence="1">RNA polymerase alpha subunit C-terminal domain-containing protein</fullName>
    </recommendedName>
</protein>
<evidence type="ECO:0000313" key="3">
    <source>
        <dbReference type="Proteomes" id="UP000605201"/>
    </source>
</evidence>
<dbReference type="AlphaFoldDB" id="A0A8J6TSF9"/>
<evidence type="ECO:0000313" key="2">
    <source>
        <dbReference type="EMBL" id="MBC8432110.1"/>
    </source>
</evidence>
<dbReference type="Pfam" id="PF03118">
    <property type="entry name" value="RNA_pol_A_CTD"/>
    <property type="match status" value="1"/>
</dbReference>
<sequence>MKSDEYSAEVFSQLEKQVAISILKGMPLPKCAHLHGISKLKCQTIVNTYCFKSNRALYDTLRWNPFVPAAPITELRKHAQIFIDGAGINEKVTLHSSIWALPEVPSRILNALWESDITNIQEILEYDQRKLLRLRNVGKGGLKKLIISLGKYGFSIKNIQKIP</sequence>
<dbReference type="InterPro" id="IPR011260">
    <property type="entry name" value="RNAP_asu_C"/>
</dbReference>
<name>A0A8J6TSF9_9BACT</name>
<accession>A0A8J6TSF9</accession>
<dbReference type="EMBL" id="JACNIG010000207">
    <property type="protein sequence ID" value="MBC8432110.1"/>
    <property type="molecule type" value="Genomic_DNA"/>
</dbReference>
<dbReference type="GO" id="GO:0003899">
    <property type="term" value="F:DNA-directed RNA polymerase activity"/>
    <property type="evidence" value="ECO:0007669"/>
    <property type="project" value="InterPro"/>
</dbReference>
<evidence type="ECO:0000259" key="1">
    <source>
        <dbReference type="Pfam" id="PF03118"/>
    </source>
</evidence>
<dbReference type="GO" id="GO:0003677">
    <property type="term" value="F:DNA binding"/>
    <property type="evidence" value="ECO:0007669"/>
    <property type="project" value="InterPro"/>
</dbReference>
<dbReference type="SUPFAM" id="SSF47789">
    <property type="entry name" value="C-terminal domain of RNA polymerase alpha subunit"/>
    <property type="match status" value="1"/>
</dbReference>
<comment type="caution">
    <text evidence="2">The sequence shown here is derived from an EMBL/GenBank/DDBJ whole genome shotgun (WGS) entry which is preliminary data.</text>
</comment>
<feature type="domain" description="RNA polymerase alpha subunit C-terminal" evidence="1">
    <location>
        <begin position="103"/>
        <end position="146"/>
    </location>
</feature>
<organism evidence="2 3">
    <name type="scientific">Candidatus Desulfatibia vada</name>
    <dbReference type="NCBI Taxonomy" id="2841696"/>
    <lineage>
        <taxon>Bacteria</taxon>
        <taxon>Pseudomonadati</taxon>
        <taxon>Thermodesulfobacteriota</taxon>
        <taxon>Desulfobacteria</taxon>
        <taxon>Desulfobacterales</taxon>
        <taxon>Desulfobacterales incertae sedis</taxon>
        <taxon>Candidatus Desulfatibia</taxon>
    </lineage>
</organism>
<reference evidence="2 3" key="1">
    <citation type="submission" date="2020-08" db="EMBL/GenBank/DDBJ databases">
        <title>Bridging the membrane lipid divide: bacteria of the FCB group superphylum have the potential to synthesize archaeal ether lipids.</title>
        <authorList>
            <person name="Villanueva L."/>
            <person name="Von Meijenfeldt F.A.B."/>
            <person name="Westbye A.B."/>
            <person name="Yadav S."/>
            <person name="Hopmans E.C."/>
            <person name="Dutilh B.E."/>
            <person name="Sinninghe Damste J.S."/>
        </authorList>
    </citation>
    <scope>NUCLEOTIDE SEQUENCE [LARGE SCALE GENOMIC DNA]</scope>
    <source>
        <strain evidence="2">NIOZ-UU17</strain>
    </source>
</reference>